<comment type="caution">
    <text evidence="1">The sequence shown here is derived from an EMBL/GenBank/DDBJ whole genome shotgun (WGS) entry which is preliminary data.</text>
</comment>
<keyword evidence="2" id="KW-1185">Reference proteome</keyword>
<protein>
    <recommendedName>
        <fullName evidence="3">Secreted protein</fullName>
    </recommendedName>
</protein>
<dbReference type="Proteomes" id="UP000597656">
    <property type="component" value="Unassembled WGS sequence"/>
</dbReference>
<gene>
    <name evidence="1" type="ORF">GCM10011609_43630</name>
</gene>
<organism evidence="1 2">
    <name type="scientific">Lentzea pudingi</name>
    <dbReference type="NCBI Taxonomy" id="1789439"/>
    <lineage>
        <taxon>Bacteria</taxon>
        <taxon>Bacillati</taxon>
        <taxon>Actinomycetota</taxon>
        <taxon>Actinomycetes</taxon>
        <taxon>Pseudonocardiales</taxon>
        <taxon>Pseudonocardiaceae</taxon>
        <taxon>Lentzea</taxon>
    </lineage>
</organism>
<evidence type="ECO:0000313" key="1">
    <source>
        <dbReference type="EMBL" id="GGN00502.1"/>
    </source>
</evidence>
<evidence type="ECO:0008006" key="3">
    <source>
        <dbReference type="Google" id="ProtNLM"/>
    </source>
</evidence>
<sequence length="127" mass="13019">MVVTALVAGVVVVVEVEVVVVVVVDDAADDELTDTVCDGVSDSVGINEGVLTRETRAGLSLPGSVGSLAMSDPTYVPSTHNAATTTPRTAPVASRAGPLIAANTRIDYLVHSIGSSKAVFFYSFTPL</sequence>
<proteinExistence type="predicted"/>
<name>A0ABQ2I4Q3_9PSEU</name>
<evidence type="ECO:0000313" key="2">
    <source>
        <dbReference type="Proteomes" id="UP000597656"/>
    </source>
</evidence>
<dbReference type="EMBL" id="BMNC01000005">
    <property type="protein sequence ID" value="GGN00502.1"/>
    <property type="molecule type" value="Genomic_DNA"/>
</dbReference>
<accession>A0ABQ2I4Q3</accession>
<reference evidence="2" key="1">
    <citation type="journal article" date="2019" name="Int. J. Syst. Evol. Microbiol.">
        <title>The Global Catalogue of Microorganisms (GCM) 10K type strain sequencing project: providing services to taxonomists for standard genome sequencing and annotation.</title>
        <authorList>
            <consortium name="The Broad Institute Genomics Platform"/>
            <consortium name="The Broad Institute Genome Sequencing Center for Infectious Disease"/>
            <person name="Wu L."/>
            <person name="Ma J."/>
        </authorList>
    </citation>
    <scope>NUCLEOTIDE SEQUENCE [LARGE SCALE GENOMIC DNA]</scope>
    <source>
        <strain evidence="2">CGMCC 4.7319</strain>
    </source>
</reference>